<dbReference type="EMBL" id="JBHRTL010000006">
    <property type="protein sequence ID" value="MFC3155175.1"/>
    <property type="molecule type" value="Genomic_DNA"/>
</dbReference>
<dbReference type="RefSeq" id="WP_339615384.1">
    <property type="nucleotide sequence ID" value="NZ_AP031500.1"/>
</dbReference>
<dbReference type="SUPFAM" id="SSF56925">
    <property type="entry name" value="OMPA-like"/>
    <property type="match status" value="1"/>
</dbReference>
<gene>
    <name evidence="2" type="ORF">ACFOEB_08175</name>
</gene>
<feature type="signal peptide" evidence="1">
    <location>
        <begin position="1"/>
        <end position="25"/>
    </location>
</feature>
<evidence type="ECO:0000313" key="2">
    <source>
        <dbReference type="EMBL" id="MFC3155175.1"/>
    </source>
</evidence>
<sequence length="195" mass="20365">MALPVRTMQIAAATLALSVAGGAYADRGAALKNTYISYNHAGLQYVEQDLDDYDCNQDGLRAYGNVDIDGHWYGVGSVTDVSGNNGCGSTTVAAGAGYRTAFSPSFDLYGTLSVEHTSPDYGSSDTGLIAAAGLRGILYNNIEGKAEVAHHTAFNDTTALNLGANYWFTRTIAATLDTSLSDEGNSIAAGARVNF</sequence>
<proteinExistence type="predicted"/>
<organism evidence="2 3">
    <name type="scientific">Gilvimarinus japonicus</name>
    <dbReference type="NCBI Taxonomy" id="1796469"/>
    <lineage>
        <taxon>Bacteria</taxon>
        <taxon>Pseudomonadati</taxon>
        <taxon>Pseudomonadota</taxon>
        <taxon>Gammaproteobacteria</taxon>
        <taxon>Cellvibrionales</taxon>
        <taxon>Cellvibrionaceae</taxon>
        <taxon>Gilvimarinus</taxon>
    </lineage>
</organism>
<reference evidence="3" key="1">
    <citation type="journal article" date="2019" name="Int. J. Syst. Evol. Microbiol.">
        <title>The Global Catalogue of Microorganisms (GCM) 10K type strain sequencing project: providing services to taxonomists for standard genome sequencing and annotation.</title>
        <authorList>
            <consortium name="The Broad Institute Genomics Platform"/>
            <consortium name="The Broad Institute Genome Sequencing Center for Infectious Disease"/>
            <person name="Wu L."/>
            <person name="Ma J."/>
        </authorList>
    </citation>
    <scope>NUCLEOTIDE SEQUENCE [LARGE SCALE GENOMIC DNA]</scope>
    <source>
        <strain evidence="3">KCTC 52141</strain>
    </source>
</reference>
<dbReference type="Proteomes" id="UP001595548">
    <property type="component" value="Unassembled WGS sequence"/>
</dbReference>
<comment type="caution">
    <text evidence="2">The sequence shown here is derived from an EMBL/GenBank/DDBJ whole genome shotgun (WGS) entry which is preliminary data.</text>
</comment>
<keyword evidence="3" id="KW-1185">Reference proteome</keyword>
<feature type="chain" id="PRO_5047302839" description="Outer membrane protein beta-barrel domain-containing protein" evidence="1">
    <location>
        <begin position="26"/>
        <end position="195"/>
    </location>
</feature>
<evidence type="ECO:0000256" key="1">
    <source>
        <dbReference type="SAM" id="SignalP"/>
    </source>
</evidence>
<protein>
    <recommendedName>
        <fullName evidence="4">Outer membrane protein beta-barrel domain-containing protein</fullName>
    </recommendedName>
</protein>
<accession>A0ABV7HMT4</accession>
<dbReference type="InterPro" id="IPR011250">
    <property type="entry name" value="OMP/PagP_B-barrel"/>
</dbReference>
<evidence type="ECO:0000313" key="3">
    <source>
        <dbReference type="Proteomes" id="UP001595548"/>
    </source>
</evidence>
<keyword evidence="1" id="KW-0732">Signal</keyword>
<name>A0ABV7HMT4_9GAMM</name>
<evidence type="ECO:0008006" key="4">
    <source>
        <dbReference type="Google" id="ProtNLM"/>
    </source>
</evidence>